<evidence type="ECO:0000256" key="10">
    <source>
        <dbReference type="ARBA" id="ARBA00022989"/>
    </source>
</evidence>
<evidence type="ECO:0000256" key="11">
    <source>
        <dbReference type="ARBA" id="ARBA00023012"/>
    </source>
</evidence>
<dbReference type="Proteomes" id="UP000177354">
    <property type="component" value="Unassembled WGS sequence"/>
</dbReference>
<comment type="caution">
    <text evidence="18">The sequence shown here is derived from an EMBL/GenBank/DDBJ whole genome shotgun (WGS) entry which is preliminary data.</text>
</comment>
<gene>
    <name evidence="18" type="ORF">A2777_02515</name>
</gene>
<dbReference type="SUPFAM" id="SSF55874">
    <property type="entry name" value="ATPase domain of HSP90 chaperone/DNA topoisomerase II/histidine kinase"/>
    <property type="match status" value="1"/>
</dbReference>
<dbReference type="InterPro" id="IPR036890">
    <property type="entry name" value="HATPase_C_sf"/>
</dbReference>
<evidence type="ECO:0000256" key="4">
    <source>
        <dbReference type="ARBA" id="ARBA00022553"/>
    </source>
</evidence>
<evidence type="ECO:0000256" key="8">
    <source>
        <dbReference type="ARBA" id="ARBA00022777"/>
    </source>
</evidence>
<dbReference type="CDD" id="cd00130">
    <property type="entry name" value="PAS"/>
    <property type="match status" value="1"/>
</dbReference>
<dbReference type="SMART" id="SM00388">
    <property type="entry name" value="HisKA"/>
    <property type="match status" value="1"/>
</dbReference>
<evidence type="ECO:0000256" key="2">
    <source>
        <dbReference type="ARBA" id="ARBA00004141"/>
    </source>
</evidence>
<dbReference type="InterPro" id="IPR050351">
    <property type="entry name" value="BphY/WalK/GraS-like"/>
</dbReference>
<dbReference type="GO" id="GO:0004721">
    <property type="term" value="F:phosphoprotein phosphatase activity"/>
    <property type="evidence" value="ECO:0007669"/>
    <property type="project" value="TreeGrafter"/>
</dbReference>
<feature type="transmembrane region" description="Helical" evidence="14">
    <location>
        <begin position="12"/>
        <end position="33"/>
    </location>
</feature>
<dbReference type="NCBIfam" id="TIGR00229">
    <property type="entry name" value="sensory_box"/>
    <property type="match status" value="1"/>
</dbReference>
<dbReference type="SMART" id="SM00091">
    <property type="entry name" value="PAS"/>
    <property type="match status" value="1"/>
</dbReference>
<dbReference type="InterPro" id="IPR013767">
    <property type="entry name" value="PAS_fold"/>
</dbReference>
<dbReference type="PANTHER" id="PTHR45453">
    <property type="entry name" value="PHOSPHATE REGULON SENSOR PROTEIN PHOR"/>
    <property type="match status" value="1"/>
</dbReference>
<dbReference type="GO" id="GO:0006355">
    <property type="term" value="P:regulation of DNA-templated transcription"/>
    <property type="evidence" value="ECO:0007669"/>
    <property type="project" value="InterPro"/>
</dbReference>
<accession>A0A1F5Z0J2</accession>
<dbReference type="GO" id="GO:0000155">
    <property type="term" value="F:phosphorelay sensor kinase activity"/>
    <property type="evidence" value="ECO:0007669"/>
    <property type="project" value="InterPro"/>
</dbReference>
<evidence type="ECO:0000256" key="3">
    <source>
        <dbReference type="ARBA" id="ARBA00012438"/>
    </source>
</evidence>
<feature type="transmembrane region" description="Helical" evidence="14">
    <location>
        <begin position="90"/>
        <end position="110"/>
    </location>
</feature>
<dbReference type="Gene3D" id="3.30.450.20">
    <property type="entry name" value="PAS domain"/>
    <property type="match status" value="1"/>
</dbReference>
<evidence type="ECO:0000256" key="1">
    <source>
        <dbReference type="ARBA" id="ARBA00000085"/>
    </source>
</evidence>
<dbReference type="Gene3D" id="1.20.120.620">
    <property type="entry name" value="Backbone structure of the membrane domain of e. Coli histidine kinase receptor kdpd"/>
    <property type="match status" value="1"/>
</dbReference>
<evidence type="ECO:0000256" key="12">
    <source>
        <dbReference type="ARBA" id="ARBA00023136"/>
    </source>
</evidence>
<feature type="region of interest" description="Disordered" evidence="13">
    <location>
        <begin position="466"/>
        <end position="488"/>
    </location>
</feature>
<feature type="transmembrane region" description="Helical" evidence="14">
    <location>
        <begin position="64"/>
        <end position="84"/>
    </location>
</feature>
<dbReference type="EC" id="2.7.13.3" evidence="3"/>
<dbReference type="PRINTS" id="PR00344">
    <property type="entry name" value="BCTRLSENSOR"/>
</dbReference>
<evidence type="ECO:0000259" key="15">
    <source>
        <dbReference type="PROSITE" id="PS50109"/>
    </source>
</evidence>
<dbReference type="Pfam" id="PF00989">
    <property type="entry name" value="PAS"/>
    <property type="match status" value="1"/>
</dbReference>
<dbReference type="SUPFAM" id="SSF55785">
    <property type="entry name" value="PYP-like sensor domain (PAS domain)"/>
    <property type="match status" value="1"/>
</dbReference>
<evidence type="ECO:0000256" key="5">
    <source>
        <dbReference type="ARBA" id="ARBA00022679"/>
    </source>
</evidence>
<name>A0A1F5Z0J2_9BACT</name>
<dbReference type="Pfam" id="PF13493">
    <property type="entry name" value="DUF4118"/>
    <property type="match status" value="1"/>
</dbReference>
<evidence type="ECO:0000256" key="6">
    <source>
        <dbReference type="ARBA" id="ARBA00022692"/>
    </source>
</evidence>
<organism evidence="18 19">
    <name type="scientific">Candidatus Gottesmanbacteria bacterium RIFCSPHIGHO2_01_FULL_40_15</name>
    <dbReference type="NCBI Taxonomy" id="1798376"/>
    <lineage>
        <taxon>Bacteria</taxon>
        <taxon>Candidatus Gottesmaniibacteriota</taxon>
    </lineage>
</organism>
<keyword evidence="11" id="KW-0902">Two-component regulatory system</keyword>
<dbReference type="SMART" id="SM00387">
    <property type="entry name" value="HATPase_c"/>
    <property type="match status" value="1"/>
</dbReference>
<evidence type="ECO:0000256" key="13">
    <source>
        <dbReference type="SAM" id="MobiDB-lite"/>
    </source>
</evidence>
<evidence type="ECO:0000256" key="7">
    <source>
        <dbReference type="ARBA" id="ARBA00022741"/>
    </source>
</evidence>
<dbReference type="InterPro" id="IPR003594">
    <property type="entry name" value="HATPase_dom"/>
</dbReference>
<dbReference type="FunFam" id="1.10.287.130:FF:000001">
    <property type="entry name" value="Two-component sensor histidine kinase"/>
    <property type="match status" value="1"/>
</dbReference>
<dbReference type="PROSITE" id="PS50109">
    <property type="entry name" value="HIS_KIN"/>
    <property type="match status" value="1"/>
</dbReference>
<dbReference type="EMBL" id="MFJF01000020">
    <property type="protein sequence ID" value="OGG05990.1"/>
    <property type="molecule type" value="Genomic_DNA"/>
</dbReference>
<dbReference type="PROSITE" id="PS50113">
    <property type="entry name" value="PAC"/>
    <property type="match status" value="1"/>
</dbReference>
<keyword evidence="12 14" id="KW-0472">Membrane</keyword>
<dbReference type="Pfam" id="PF02518">
    <property type="entry name" value="HATPase_c"/>
    <property type="match status" value="1"/>
</dbReference>
<keyword evidence="7" id="KW-0547">Nucleotide-binding</keyword>
<dbReference type="AlphaFoldDB" id="A0A1F5Z0J2"/>
<feature type="domain" description="Histidine kinase" evidence="15">
    <location>
        <begin position="245"/>
        <end position="463"/>
    </location>
</feature>
<dbReference type="InterPro" id="IPR005467">
    <property type="entry name" value="His_kinase_dom"/>
</dbReference>
<evidence type="ECO:0000256" key="9">
    <source>
        <dbReference type="ARBA" id="ARBA00022840"/>
    </source>
</evidence>
<evidence type="ECO:0000313" key="18">
    <source>
        <dbReference type="EMBL" id="OGG05990.1"/>
    </source>
</evidence>
<comment type="catalytic activity">
    <reaction evidence="1">
        <text>ATP + protein L-histidine = ADP + protein N-phospho-L-histidine.</text>
        <dbReference type="EC" id="2.7.13.3"/>
    </reaction>
</comment>
<dbReference type="InterPro" id="IPR000014">
    <property type="entry name" value="PAS"/>
</dbReference>
<dbReference type="InterPro" id="IPR004358">
    <property type="entry name" value="Sig_transdc_His_kin-like_C"/>
</dbReference>
<dbReference type="Gene3D" id="1.10.287.130">
    <property type="match status" value="1"/>
</dbReference>
<dbReference type="InterPro" id="IPR038318">
    <property type="entry name" value="KdpD_sf"/>
</dbReference>
<dbReference type="SMART" id="SM00086">
    <property type="entry name" value="PAC"/>
    <property type="match status" value="1"/>
</dbReference>
<proteinExistence type="predicted"/>
<sequence>MRIIFFRILNTTLTFFVTASAFILSATLSSLLFPYITQTPYIIFIPGIIISTAYGGYIHGLISVFATWIWVNFMIISPGNIFNFRNTSEILGSISYLTAGILISWLIDALKRSRDGIKKFYSAFEQAGDAIFITDKHGIIRYLNHEFEIMSGYKEREAIGSTPRIVKSGKQDKAFYERMWKIIKAGKIFRGIFINRKKTGELFYADHTITPIKNTAGMIINYVGIWKDITKQRELEKRRDDFVSIASHELKTPLTSIKGYVQILREKLKGRQNKKVVDYINRMEKQVNHMTNLVIELLNVSRIAAGKLTLQREMFSLPDLVNETIDDIKVTTDIKINYKHEGSALKIYADRERISQVIKNLLANAIKFSGSSKKIVVMSRRENINAIVSIQDFGIGIAKEDQNKIFQRFYRIQHNTGTGKDLTSFGIGLYIAYEIMARHSGKIWVISKQGEGATFCFSMPIIQKKGNTEKEKEKSKKNGENLDRHIRL</sequence>
<dbReference type="Gene3D" id="3.30.565.10">
    <property type="entry name" value="Histidine kinase-like ATPase, C-terminal domain"/>
    <property type="match status" value="1"/>
</dbReference>
<keyword evidence="4" id="KW-0597">Phosphoprotein</keyword>
<keyword evidence="9" id="KW-0067">ATP-binding</keyword>
<dbReference type="InterPro" id="IPR001610">
    <property type="entry name" value="PAC"/>
</dbReference>
<evidence type="ECO:0000256" key="14">
    <source>
        <dbReference type="SAM" id="Phobius"/>
    </source>
</evidence>
<dbReference type="FunFam" id="3.30.565.10:FF:000006">
    <property type="entry name" value="Sensor histidine kinase WalK"/>
    <property type="match status" value="1"/>
</dbReference>
<feature type="domain" description="PAC" evidence="17">
    <location>
        <begin position="187"/>
        <end position="241"/>
    </location>
</feature>
<reference evidence="18 19" key="1">
    <citation type="journal article" date="2016" name="Nat. Commun.">
        <title>Thousands of microbial genomes shed light on interconnected biogeochemical processes in an aquifer system.</title>
        <authorList>
            <person name="Anantharaman K."/>
            <person name="Brown C.T."/>
            <person name="Hug L.A."/>
            <person name="Sharon I."/>
            <person name="Castelle C.J."/>
            <person name="Probst A.J."/>
            <person name="Thomas B.C."/>
            <person name="Singh A."/>
            <person name="Wilkins M.J."/>
            <person name="Karaoz U."/>
            <person name="Brodie E.L."/>
            <person name="Williams K.H."/>
            <person name="Hubbard S.S."/>
            <person name="Banfield J.F."/>
        </authorList>
    </citation>
    <scope>NUCLEOTIDE SEQUENCE [LARGE SCALE GENOMIC DNA]</scope>
</reference>
<keyword evidence="10 14" id="KW-1133">Transmembrane helix</keyword>
<dbReference type="InterPro" id="IPR000700">
    <property type="entry name" value="PAS-assoc_C"/>
</dbReference>
<protein>
    <recommendedName>
        <fullName evidence="3">histidine kinase</fullName>
        <ecNumber evidence="3">2.7.13.3</ecNumber>
    </recommendedName>
</protein>
<comment type="subcellular location">
    <subcellularLocation>
        <location evidence="2">Membrane</location>
        <topology evidence="2">Multi-pass membrane protein</topology>
    </subcellularLocation>
</comment>
<feature type="domain" description="PAS" evidence="16">
    <location>
        <begin position="116"/>
        <end position="160"/>
    </location>
</feature>
<evidence type="ECO:0000259" key="17">
    <source>
        <dbReference type="PROSITE" id="PS50113"/>
    </source>
</evidence>
<dbReference type="GO" id="GO:0016036">
    <property type="term" value="P:cellular response to phosphate starvation"/>
    <property type="evidence" value="ECO:0007669"/>
    <property type="project" value="TreeGrafter"/>
</dbReference>
<dbReference type="GO" id="GO:0005886">
    <property type="term" value="C:plasma membrane"/>
    <property type="evidence" value="ECO:0007669"/>
    <property type="project" value="TreeGrafter"/>
</dbReference>
<evidence type="ECO:0000259" key="16">
    <source>
        <dbReference type="PROSITE" id="PS50112"/>
    </source>
</evidence>
<dbReference type="PROSITE" id="PS50112">
    <property type="entry name" value="PAS"/>
    <property type="match status" value="1"/>
</dbReference>
<dbReference type="CDD" id="cd00082">
    <property type="entry name" value="HisKA"/>
    <property type="match status" value="1"/>
</dbReference>
<keyword evidence="8" id="KW-0418">Kinase</keyword>
<dbReference type="SUPFAM" id="SSF47384">
    <property type="entry name" value="Homodimeric domain of signal transducing histidine kinase"/>
    <property type="match status" value="1"/>
</dbReference>
<dbReference type="Pfam" id="PF00512">
    <property type="entry name" value="HisKA"/>
    <property type="match status" value="1"/>
</dbReference>
<dbReference type="InterPro" id="IPR035965">
    <property type="entry name" value="PAS-like_dom_sf"/>
</dbReference>
<keyword evidence="5" id="KW-0808">Transferase</keyword>
<keyword evidence="6 14" id="KW-0812">Transmembrane</keyword>
<dbReference type="PANTHER" id="PTHR45453:SF1">
    <property type="entry name" value="PHOSPHATE REGULON SENSOR PROTEIN PHOR"/>
    <property type="match status" value="1"/>
</dbReference>
<evidence type="ECO:0000313" key="19">
    <source>
        <dbReference type="Proteomes" id="UP000177354"/>
    </source>
</evidence>
<dbReference type="InterPro" id="IPR003661">
    <property type="entry name" value="HisK_dim/P_dom"/>
</dbReference>
<dbReference type="InterPro" id="IPR025201">
    <property type="entry name" value="KdpD_TM"/>
</dbReference>
<dbReference type="GO" id="GO:0005524">
    <property type="term" value="F:ATP binding"/>
    <property type="evidence" value="ECO:0007669"/>
    <property type="project" value="UniProtKB-KW"/>
</dbReference>
<dbReference type="InterPro" id="IPR036097">
    <property type="entry name" value="HisK_dim/P_sf"/>
</dbReference>